<protein>
    <submittedName>
        <fullName evidence="2">Uncharacterized protein</fullName>
    </submittedName>
</protein>
<feature type="region of interest" description="Disordered" evidence="1">
    <location>
        <begin position="1"/>
        <end position="20"/>
    </location>
</feature>
<evidence type="ECO:0000256" key="1">
    <source>
        <dbReference type="SAM" id="MobiDB-lite"/>
    </source>
</evidence>
<keyword evidence="3" id="KW-1185">Reference proteome</keyword>
<organism evidence="2 3">
    <name type="scientific">Dimargaris cristalligena</name>
    <dbReference type="NCBI Taxonomy" id="215637"/>
    <lineage>
        <taxon>Eukaryota</taxon>
        <taxon>Fungi</taxon>
        <taxon>Fungi incertae sedis</taxon>
        <taxon>Zoopagomycota</taxon>
        <taxon>Kickxellomycotina</taxon>
        <taxon>Dimargaritomycetes</taxon>
        <taxon>Dimargaritales</taxon>
        <taxon>Dimargaritaceae</taxon>
        <taxon>Dimargaris</taxon>
    </lineage>
</organism>
<accession>A0A4P9ZQC8</accession>
<dbReference type="STRING" id="215637.A0A4P9ZQC8"/>
<reference evidence="3" key="1">
    <citation type="journal article" date="2018" name="Nat. Microbiol.">
        <title>Leveraging single-cell genomics to expand the fungal tree of life.</title>
        <authorList>
            <person name="Ahrendt S.R."/>
            <person name="Quandt C.A."/>
            <person name="Ciobanu D."/>
            <person name="Clum A."/>
            <person name="Salamov A."/>
            <person name="Andreopoulos B."/>
            <person name="Cheng J.F."/>
            <person name="Woyke T."/>
            <person name="Pelin A."/>
            <person name="Henrissat B."/>
            <person name="Reynolds N.K."/>
            <person name="Benny G.L."/>
            <person name="Smith M.E."/>
            <person name="James T.Y."/>
            <person name="Grigoriev I.V."/>
        </authorList>
    </citation>
    <scope>NUCLEOTIDE SEQUENCE [LARGE SCALE GENOMIC DNA]</scope>
    <source>
        <strain evidence="3">RSA 468</strain>
    </source>
</reference>
<feature type="compositionally biased region" description="Basic and acidic residues" evidence="1">
    <location>
        <begin position="1"/>
        <end position="11"/>
    </location>
</feature>
<proteinExistence type="predicted"/>
<feature type="non-terminal residue" evidence="2">
    <location>
        <position position="71"/>
    </location>
</feature>
<gene>
    <name evidence="2" type="ORF">BJ085DRAFT_3308</name>
</gene>
<sequence length="71" mass="8190">KSGWMHLEDQRNPPPYGRIPRPEDIIGSVQVEQGSIVPESYERMPTHRTVSLKGLFQLSAELQDYIIEQLK</sequence>
<evidence type="ECO:0000313" key="2">
    <source>
        <dbReference type="EMBL" id="RKP35547.1"/>
    </source>
</evidence>
<feature type="non-terminal residue" evidence="2">
    <location>
        <position position="1"/>
    </location>
</feature>
<dbReference type="PANTHER" id="PTHR37331:SF1">
    <property type="entry name" value="YALI0F11671P"/>
    <property type="match status" value="1"/>
</dbReference>
<name>A0A4P9ZQC8_9FUNG</name>
<dbReference type="AlphaFoldDB" id="A0A4P9ZQC8"/>
<dbReference type="Proteomes" id="UP000268162">
    <property type="component" value="Unassembled WGS sequence"/>
</dbReference>
<dbReference type="EMBL" id="ML002842">
    <property type="protein sequence ID" value="RKP35547.1"/>
    <property type="molecule type" value="Genomic_DNA"/>
</dbReference>
<dbReference type="PANTHER" id="PTHR37331">
    <property type="entry name" value="YALI0F11671P"/>
    <property type="match status" value="1"/>
</dbReference>
<evidence type="ECO:0000313" key="3">
    <source>
        <dbReference type="Proteomes" id="UP000268162"/>
    </source>
</evidence>